<dbReference type="VEuPathDB" id="TriTrypDB:TRSC58_05074"/>
<name>A0A061J1T1_TRYRA</name>
<sequence>MRWVPLELGRVAEVGPQVDKAIDTYTALQRQLAWRGTLNPSQLTLALAVLRRSFAARLEDMAAFYQANDLDPRSGAVEAARLKLKRFLRTIDSCGATDEGETGAFVLLASPDREAPAAATIEVASKEGAEGKAAEAQEDTVTLRVVLTAEEYDELLARREAFRQLKLDSMLYRR</sequence>
<protein>
    <submittedName>
        <fullName evidence="1">Uncharacterized protein</fullName>
    </submittedName>
</protein>
<evidence type="ECO:0000313" key="1">
    <source>
        <dbReference type="EMBL" id="ESL07242.1"/>
    </source>
</evidence>
<reference evidence="1 2" key="1">
    <citation type="submission" date="2013-07" db="EMBL/GenBank/DDBJ databases">
        <authorList>
            <person name="Stoco P.H."/>
            <person name="Wagner G."/>
            <person name="Gerber A."/>
            <person name="Zaha A."/>
            <person name="Thompson C."/>
            <person name="Bartholomeu D.C."/>
            <person name="Luckemeyer D.D."/>
            <person name="Bahia D."/>
            <person name="Loreto E."/>
            <person name="Prestes E.B."/>
            <person name="Lima F.M."/>
            <person name="Rodrigues-Luiz G."/>
            <person name="Vallejo G.A."/>
            <person name="Filho J.F."/>
            <person name="Monteiro K.M."/>
            <person name="Tyler K.M."/>
            <person name="de Almeida L.G."/>
            <person name="Ortiz M.F."/>
            <person name="Siervo M.A."/>
            <person name="de Moraes M.H."/>
            <person name="Cunha O.L."/>
            <person name="Mendonca-Neto R."/>
            <person name="Silva R."/>
            <person name="Teixeira S.M."/>
            <person name="Murta S.M."/>
            <person name="Sincero T.C."/>
            <person name="Mendes T.A."/>
            <person name="Urmenyi T.P."/>
            <person name="Silva V.G."/>
            <person name="da Rocha W.D."/>
            <person name="Andersson B."/>
            <person name="Romanha A.J."/>
            <person name="Steindel M."/>
            <person name="de Vasconcelos A.T."/>
            <person name="Grisard E.C."/>
        </authorList>
    </citation>
    <scope>NUCLEOTIDE SEQUENCE [LARGE SCALE GENOMIC DNA]</scope>
    <source>
        <strain evidence="1 2">SC58</strain>
    </source>
</reference>
<dbReference type="OrthoDB" id="249754at2759"/>
<organism evidence="1 2">
    <name type="scientific">Trypanosoma rangeli SC58</name>
    <dbReference type="NCBI Taxonomy" id="429131"/>
    <lineage>
        <taxon>Eukaryota</taxon>
        <taxon>Discoba</taxon>
        <taxon>Euglenozoa</taxon>
        <taxon>Kinetoplastea</taxon>
        <taxon>Metakinetoplastina</taxon>
        <taxon>Trypanosomatida</taxon>
        <taxon>Trypanosomatidae</taxon>
        <taxon>Trypanosoma</taxon>
        <taxon>Herpetosoma</taxon>
    </lineage>
</organism>
<dbReference type="Proteomes" id="UP000031737">
    <property type="component" value="Unassembled WGS sequence"/>
</dbReference>
<accession>A0A061J1T1</accession>
<comment type="caution">
    <text evidence="1">The sequence shown here is derived from an EMBL/GenBank/DDBJ whole genome shotgun (WGS) entry which is preliminary data.</text>
</comment>
<dbReference type="AlphaFoldDB" id="A0A061J1T1"/>
<keyword evidence="2" id="KW-1185">Reference proteome</keyword>
<proteinExistence type="predicted"/>
<evidence type="ECO:0000313" key="2">
    <source>
        <dbReference type="Proteomes" id="UP000031737"/>
    </source>
</evidence>
<gene>
    <name evidence="1" type="ORF">TRSC58_05074</name>
</gene>
<dbReference type="EMBL" id="AUPL01005074">
    <property type="protein sequence ID" value="ESL07242.1"/>
    <property type="molecule type" value="Genomic_DNA"/>
</dbReference>